<evidence type="ECO:0000256" key="3">
    <source>
        <dbReference type="ARBA" id="ARBA00022475"/>
    </source>
</evidence>
<feature type="transmembrane region" description="Helical" evidence="8">
    <location>
        <begin position="100"/>
        <end position="125"/>
    </location>
</feature>
<evidence type="ECO:0000313" key="10">
    <source>
        <dbReference type="EMBL" id="UOF92669.1"/>
    </source>
</evidence>
<evidence type="ECO:0000256" key="7">
    <source>
        <dbReference type="SAM" id="MobiDB-lite"/>
    </source>
</evidence>
<evidence type="ECO:0000313" key="11">
    <source>
        <dbReference type="Proteomes" id="UP000830167"/>
    </source>
</evidence>
<name>A0ABY4CQW8_9BACL</name>
<evidence type="ECO:0000259" key="9">
    <source>
        <dbReference type="PROSITE" id="PS50850"/>
    </source>
</evidence>
<dbReference type="InterPro" id="IPR036259">
    <property type="entry name" value="MFS_trans_sf"/>
</dbReference>
<dbReference type="EMBL" id="CP089291">
    <property type="protein sequence ID" value="UOF92669.1"/>
    <property type="molecule type" value="Genomic_DNA"/>
</dbReference>
<feature type="transmembrane region" description="Helical" evidence="8">
    <location>
        <begin position="298"/>
        <end position="316"/>
    </location>
</feature>
<feature type="transmembrane region" description="Helical" evidence="8">
    <location>
        <begin position="167"/>
        <end position="187"/>
    </location>
</feature>
<dbReference type="InterPro" id="IPR011701">
    <property type="entry name" value="MFS"/>
</dbReference>
<dbReference type="PANTHER" id="PTHR43124">
    <property type="entry name" value="PURINE EFFLUX PUMP PBUE"/>
    <property type="match status" value="1"/>
</dbReference>
<evidence type="ECO:0000256" key="2">
    <source>
        <dbReference type="ARBA" id="ARBA00022448"/>
    </source>
</evidence>
<feature type="transmembrane region" description="Helical" evidence="8">
    <location>
        <begin position="228"/>
        <end position="248"/>
    </location>
</feature>
<evidence type="ECO:0000256" key="5">
    <source>
        <dbReference type="ARBA" id="ARBA00022989"/>
    </source>
</evidence>
<organism evidence="10 11">
    <name type="scientific">Fodinisporobacter ferrooxydans</name>
    <dbReference type="NCBI Taxonomy" id="2901836"/>
    <lineage>
        <taxon>Bacteria</taxon>
        <taxon>Bacillati</taxon>
        <taxon>Bacillota</taxon>
        <taxon>Bacilli</taxon>
        <taxon>Bacillales</taxon>
        <taxon>Alicyclobacillaceae</taxon>
        <taxon>Fodinisporobacter</taxon>
    </lineage>
</organism>
<feature type="transmembrane region" description="Helical" evidence="8">
    <location>
        <begin position="322"/>
        <end position="344"/>
    </location>
</feature>
<evidence type="ECO:0000256" key="8">
    <source>
        <dbReference type="SAM" id="Phobius"/>
    </source>
</evidence>
<feature type="transmembrane region" description="Helical" evidence="8">
    <location>
        <begin position="391"/>
        <end position="409"/>
    </location>
</feature>
<accession>A0ABY4CQW8</accession>
<feature type="domain" description="Major facilitator superfamily (MFS) profile" evidence="9">
    <location>
        <begin position="13"/>
        <end position="419"/>
    </location>
</feature>
<feature type="transmembrane region" description="Helical" evidence="8">
    <location>
        <begin position="268"/>
        <end position="286"/>
    </location>
</feature>
<feature type="transmembrane region" description="Helical" evidence="8">
    <location>
        <begin position="137"/>
        <end position="161"/>
    </location>
</feature>
<dbReference type="Proteomes" id="UP000830167">
    <property type="component" value="Chromosome"/>
</dbReference>
<keyword evidence="5 8" id="KW-1133">Transmembrane helix</keyword>
<feature type="region of interest" description="Disordered" evidence="7">
    <location>
        <begin position="419"/>
        <end position="438"/>
    </location>
</feature>
<feature type="transmembrane region" description="Helical" evidence="8">
    <location>
        <begin position="42"/>
        <end position="63"/>
    </location>
</feature>
<comment type="subcellular location">
    <subcellularLocation>
        <location evidence="1">Cell membrane</location>
        <topology evidence="1">Multi-pass membrane protein</topology>
    </subcellularLocation>
</comment>
<keyword evidence="6 8" id="KW-0472">Membrane</keyword>
<dbReference type="InterPro" id="IPR050189">
    <property type="entry name" value="MFS_Efflux_Transporters"/>
</dbReference>
<evidence type="ECO:0000256" key="6">
    <source>
        <dbReference type="ARBA" id="ARBA00023136"/>
    </source>
</evidence>
<dbReference type="PROSITE" id="PS50850">
    <property type="entry name" value="MFS"/>
    <property type="match status" value="1"/>
</dbReference>
<feature type="transmembrane region" description="Helical" evidence="8">
    <location>
        <begin position="75"/>
        <end position="94"/>
    </location>
</feature>
<feature type="compositionally biased region" description="Polar residues" evidence="7">
    <location>
        <begin position="423"/>
        <end position="438"/>
    </location>
</feature>
<dbReference type="Gene3D" id="1.20.1250.20">
    <property type="entry name" value="MFS general substrate transporter like domains"/>
    <property type="match status" value="2"/>
</dbReference>
<dbReference type="InterPro" id="IPR020846">
    <property type="entry name" value="MFS_dom"/>
</dbReference>
<keyword evidence="4 8" id="KW-0812">Transmembrane</keyword>
<feature type="transmembrane region" description="Helical" evidence="8">
    <location>
        <begin position="12"/>
        <end position="30"/>
    </location>
</feature>
<gene>
    <name evidence="10" type="ORF">LSG31_11180</name>
</gene>
<proteinExistence type="predicted"/>
<feature type="transmembrane region" description="Helical" evidence="8">
    <location>
        <begin position="356"/>
        <end position="379"/>
    </location>
</feature>
<protein>
    <submittedName>
        <fullName evidence="10">MFS transporter</fullName>
    </submittedName>
</protein>
<evidence type="ECO:0000256" key="1">
    <source>
        <dbReference type="ARBA" id="ARBA00004651"/>
    </source>
</evidence>
<dbReference type="SUPFAM" id="SSF103473">
    <property type="entry name" value="MFS general substrate transporter"/>
    <property type="match status" value="1"/>
</dbReference>
<keyword evidence="3" id="KW-1003">Cell membrane</keyword>
<reference evidence="10" key="1">
    <citation type="submission" date="2021-12" db="EMBL/GenBank/DDBJ databases">
        <title>Alicyclobacillaceae gen. nov., sp. nov., isolated from chalcocite enrichment system.</title>
        <authorList>
            <person name="Jiang Z."/>
        </authorList>
    </citation>
    <scope>NUCLEOTIDE SEQUENCE</scope>
    <source>
        <strain evidence="10">MYW30-H2</strain>
    </source>
</reference>
<dbReference type="Pfam" id="PF07690">
    <property type="entry name" value="MFS_1"/>
    <property type="match status" value="1"/>
</dbReference>
<dbReference type="PANTHER" id="PTHR43124:SF3">
    <property type="entry name" value="CHLORAMPHENICOL EFFLUX PUMP RV0191"/>
    <property type="match status" value="1"/>
</dbReference>
<evidence type="ECO:0000256" key="4">
    <source>
        <dbReference type="ARBA" id="ARBA00022692"/>
    </source>
</evidence>
<keyword evidence="11" id="KW-1185">Reference proteome</keyword>
<keyword evidence="2" id="KW-0813">Transport</keyword>
<dbReference type="RefSeq" id="WP_347439340.1">
    <property type="nucleotide sequence ID" value="NZ_CP089291.1"/>
</dbReference>
<sequence length="438" mass="47707">MEYTQRGRYRWVVFFTIAISYFMVFSQRTAPGLITDTLMRQFHITASALGILTGIQYLAYMSLQIPLGMWADRFGPARFLILGTALDGIGTIFYSMAPNAVVLLASRLFVGIGDAMIWINIVLVLSQWFRPAEFASLLGWTGMSGSLGAVLTTVPLSLWIASAGWRLPFLSLGILLMCCSILLYFVLVKGPKQSPAGTAKSSNELILKAHPSEKGRSVLSRIVKRRQAWATFLCHFGLVGTYIGFIGSWAVPFSMDVYGMSRMNASELVSLGLLGAIIGGPLTGFVSDRMQSRKRPYFILHAITFLSWLLFIILGGKPPLAVLIPLFILIGVGNGGSMLTFAYVRETFSITEVGVASGFANTGGFLSAVTLPFVLGAILDHMHALHALQSTAYQFAFTVPACFALVGWIGSMMMSENKEDESSFPTSSPLPLQTPISK</sequence>